<dbReference type="InterPro" id="IPR037066">
    <property type="entry name" value="Plug_dom_sf"/>
</dbReference>
<evidence type="ECO:0000256" key="4">
    <source>
        <dbReference type="ARBA" id="ARBA00022692"/>
    </source>
</evidence>
<dbReference type="GO" id="GO:0009279">
    <property type="term" value="C:cell outer membrane"/>
    <property type="evidence" value="ECO:0007669"/>
    <property type="project" value="UniProtKB-SubCell"/>
</dbReference>
<dbReference type="RefSeq" id="WP_144911900.1">
    <property type="nucleotide sequence ID" value="NZ_VLLI01000005.1"/>
</dbReference>
<dbReference type="SUPFAM" id="SSF56935">
    <property type="entry name" value="Porins"/>
    <property type="match status" value="1"/>
</dbReference>
<evidence type="ECO:0000256" key="6">
    <source>
        <dbReference type="ARBA" id="ARBA00023237"/>
    </source>
</evidence>
<keyword evidence="8" id="KW-0732">Signal</keyword>
<comment type="subcellular location">
    <subcellularLocation>
        <location evidence="1 7">Cell outer membrane</location>
        <topology evidence="1 7">Multi-pass membrane protein</topology>
    </subcellularLocation>
</comment>
<name>A0A562U5K0_9SPHI</name>
<dbReference type="NCBIfam" id="TIGR04057">
    <property type="entry name" value="SusC_RagA_signa"/>
    <property type="match status" value="1"/>
</dbReference>
<evidence type="ECO:0000313" key="10">
    <source>
        <dbReference type="EMBL" id="TWJ00625.1"/>
    </source>
</evidence>
<keyword evidence="11" id="KW-1185">Reference proteome</keyword>
<dbReference type="Gene3D" id="2.60.40.1120">
    <property type="entry name" value="Carboxypeptidase-like, regulatory domain"/>
    <property type="match status" value="1"/>
</dbReference>
<evidence type="ECO:0000256" key="3">
    <source>
        <dbReference type="ARBA" id="ARBA00022452"/>
    </source>
</evidence>
<evidence type="ECO:0000256" key="2">
    <source>
        <dbReference type="ARBA" id="ARBA00022448"/>
    </source>
</evidence>
<dbReference type="AlphaFoldDB" id="A0A562U5K0"/>
<evidence type="ECO:0000259" key="9">
    <source>
        <dbReference type="Pfam" id="PF07715"/>
    </source>
</evidence>
<protein>
    <submittedName>
        <fullName evidence="10">TonB-linked SusC/RagA family outer membrane protein</fullName>
    </submittedName>
</protein>
<dbReference type="InterPro" id="IPR023996">
    <property type="entry name" value="TonB-dep_OMP_SusC/RagA"/>
</dbReference>
<feature type="domain" description="TonB-dependent receptor plug" evidence="9">
    <location>
        <begin position="117"/>
        <end position="222"/>
    </location>
</feature>
<proteinExistence type="inferred from homology"/>
<organism evidence="10 11">
    <name type="scientific">Mucilaginibacter frigoritolerans</name>
    <dbReference type="NCBI Taxonomy" id="652788"/>
    <lineage>
        <taxon>Bacteria</taxon>
        <taxon>Pseudomonadati</taxon>
        <taxon>Bacteroidota</taxon>
        <taxon>Sphingobacteriia</taxon>
        <taxon>Sphingobacteriales</taxon>
        <taxon>Sphingobacteriaceae</taxon>
        <taxon>Mucilaginibacter</taxon>
    </lineage>
</organism>
<comment type="similarity">
    <text evidence="7">Belongs to the TonB-dependent receptor family.</text>
</comment>
<dbReference type="NCBIfam" id="TIGR04056">
    <property type="entry name" value="OMP_RagA_SusC"/>
    <property type="match status" value="1"/>
</dbReference>
<evidence type="ECO:0000256" key="7">
    <source>
        <dbReference type="PROSITE-ProRule" id="PRU01360"/>
    </source>
</evidence>
<sequence>MKRIFTISGLVLLCLFFTNATWAQSLTVKGKVTDAITGETLVGVSVSVKGTSTGTQTDVNGAFSINAPSNATLAFSYIGYATQETAINGQSTINIKLQSQNNELQQVVVIGYGTQKKVDVTGSVSTVKGSDLASQPDPNPISALQGKVAGIQIVNSGTPGSSPQITLRGVGTIFGSTTPLFVVDGVWYHDISFLNSNDIETMSVLKDASSEAIYGLEAANGVIIITTKKGNGAPKVRYDAYVGFSTPTNVPVMANATQYATMVNEVNGAPTFPNPSAFGTGTDWIHLILHNAFTQNHNIGIAGSTDKTSYNFSAGYFQQDGNVSYNTYDRITTHLYQDVKLSKFLKIGYTAILEGDHSKDLPGGIMYKAYTAAPVVPVRYADGTYGDPGDFPVGNQVSNPQVTLDYFNQTTQNYRFNGNAFAELKFTDYLSFRTSFGGTFAHQEVQAYTPVYQATQGQFNTISELSRNTVDDRDWIWENTLTFDRTFAKDHHLTVLVGQSSQRYKEYSEDATAQNVPDYTSGDLYFKLGNNPTLTDAGSLETRESYFGRVNYAFKDKYLLNATVRRDASSVYSDQYKWGTFPSVGAGWVISNEDFMKNQHIFDNLKLRGSWGEAGNGSITPNLATLQNQQYISNLGGGSNLQIGSGLTSLAPPVIYWEKSVGTDIGLETGFLNNRLTFEADYYIKKTENAVFPVPILGSLGASSGTLTANQATFENKGWEFTAGWKDHIGHDFSYSLNGNFSINNNTVLSVLSGAIPLYGGGNGASGGSFTTRTIVGQPIGEFYGYQVVGIFQTPAQVAAQTIQPNAQPGDVIYGNNGQKTNLGNPNPKYLYGLNTYFKYKSFDLEADISGVGKVSLYNANEAIRYGDENWTRDFYNNRWHGAGTSNTTPSAFLSDAVNGQPNSFYVQDGSYIRIRNLQIGYNLPPSALQKLKISNLRVYISGQNLATFTKYKGFNPEVLSTGTNGINQGIDTGLVPIYAIFNLGVNVTF</sequence>
<dbReference type="SUPFAM" id="SSF49464">
    <property type="entry name" value="Carboxypeptidase regulatory domain-like"/>
    <property type="match status" value="1"/>
</dbReference>
<keyword evidence="3 7" id="KW-1134">Transmembrane beta strand</keyword>
<gene>
    <name evidence="10" type="ORF">JN11_01881</name>
</gene>
<dbReference type="Proteomes" id="UP000317010">
    <property type="component" value="Unassembled WGS sequence"/>
</dbReference>
<evidence type="ECO:0000313" key="11">
    <source>
        <dbReference type="Proteomes" id="UP000317010"/>
    </source>
</evidence>
<dbReference type="EMBL" id="VLLI01000005">
    <property type="protein sequence ID" value="TWJ00625.1"/>
    <property type="molecule type" value="Genomic_DNA"/>
</dbReference>
<evidence type="ECO:0000256" key="8">
    <source>
        <dbReference type="SAM" id="SignalP"/>
    </source>
</evidence>
<dbReference type="InterPro" id="IPR023997">
    <property type="entry name" value="TonB-dep_OMP_SusC/RagA_CS"/>
</dbReference>
<keyword evidence="6 7" id="KW-0998">Cell outer membrane</keyword>
<dbReference type="Gene3D" id="2.40.170.20">
    <property type="entry name" value="TonB-dependent receptor, beta-barrel domain"/>
    <property type="match status" value="1"/>
</dbReference>
<comment type="caution">
    <text evidence="10">The sequence shown here is derived from an EMBL/GenBank/DDBJ whole genome shotgun (WGS) entry which is preliminary data.</text>
</comment>
<reference evidence="10 11" key="1">
    <citation type="submission" date="2019-07" db="EMBL/GenBank/DDBJ databases">
        <title>Genomic Encyclopedia of Archaeal and Bacterial Type Strains, Phase II (KMG-II): from individual species to whole genera.</title>
        <authorList>
            <person name="Goeker M."/>
        </authorList>
    </citation>
    <scope>NUCLEOTIDE SEQUENCE [LARGE SCALE GENOMIC DNA]</scope>
    <source>
        <strain evidence="10 11">ATCC BAA-1854</strain>
    </source>
</reference>
<feature type="chain" id="PRO_5022186288" evidence="8">
    <location>
        <begin position="24"/>
        <end position="990"/>
    </location>
</feature>
<feature type="signal peptide" evidence="8">
    <location>
        <begin position="1"/>
        <end position="23"/>
    </location>
</feature>
<dbReference type="Pfam" id="PF13715">
    <property type="entry name" value="CarbopepD_reg_2"/>
    <property type="match status" value="1"/>
</dbReference>
<keyword evidence="2 7" id="KW-0813">Transport</keyword>
<dbReference type="InterPro" id="IPR008969">
    <property type="entry name" value="CarboxyPept-like_regulatory"/>
</dbReference>
<dbReference type="InterPro" id="IPR036942">
    <property type="entry name" value="Beta-barrel_TonB_sf"/>
</dbReference>
<dbReference type="InterPro" id="IPR039426">
    <property type="entry name" value="TonB-dep_rcpt-like"/>
</dbReference>
<dbReference type="PROSITE" id="PS52016">
    <property type="entry name" value="TONB_DEPENDENT_REC_3"/>
    <property type="match status" value="1"/>
</dbReference>
<dbReference type="OrthoDB" id="9768177at2"/>
<accession>A0A562U5K0</accession>
<evidence type="ECO:0000256" key="1">
    <source>
        <dbReference type="ARBA" id="ARBA00004571"/>
    </source>
</evidence>
<dbReference type="FunFam" id="2.60.40.1120:FF:000003">
    <property type="entry name" value="Outer membrane protein Omp121"/>
    <property type="match status" value="1"/>
</dbReference>
<dbReference type="Gene3D" id="2.170.130.10">
    <property type="entry name" value="TonB-dependent receptor, plug domain"/>
    <property type="match status" value="1"/>
</dbReference>
<dbReference type="InterPro" id="IPR012910">
    <property type="entry name" value="Plug_dom"/>
</dbReference>
<keyword evidence="5 7" id="KW-0472">Membrane</keyword>
<evidence type="ECO:0000256" key="5">
    <source>
        <dbReference type="ARBA" id="ARBA00023136"/>
    </source>
</evidence>
<dbReference type="Pfam" id="PF07715">
    <property type="entry name" value="Plug"/>
    <property type="match status" value="1"/>
</dbReference>
<keyword evidence="4 7" id="KW-0812">Transmembrane</keyword>